<accession>A0A517Q7S1</accession>
<reference evidence="3 4" key="1">
    <citation type="submission" date="2019-03" db="EMBL/GenBank/DDBJ databases">
        <title>Deep-cultivation of Planctomycetes and their phenomic and genomic characterization uncovers novel biology.</title>
        <authorList>
            <person name="Wiegand S."/>
            <person name="Jogler M."/>
            <person name="Boedeker C."/>
            <person name="Pinto D."/>
            <person name="Vollmers J."/>
            <person name="Rivas-Marin E."/>
            <person name="Kohn T."/>
            <person name="Peeters S.H."/>
            <person name="Heuer A."/>
            <person name="Rast P."/>
            <person name="Oberbeckmann S."/>
            <person name="Bunk B."/>
            <person name="Jeske O."/>
            <person name="Meyerdierks A."/>
            <person name="Storesund J.E."/>
            <person name="Kallscheuer N."/>
            <person name="Luecker S."/>
            <person name="Lage O.M."/>
            <person name="Pohl T."/>
            <person name="Merkel B.J."/>
            <person name="Hornburger P."/>
            <person name="Mueller R.-W."/>
            <person name="Bruemmer F."/>
            <person name="Labrenz M."/>
            <person name="Spormann A.M."/>
            <person name="Op den Camp H."/>
            <person name="Overmann J."/>
            <person name="Amann R."/>
            <person name="Jetten M.S.M."/>
            <person name="Mascher T."/>
            <person name="Medema M.H."/>
            <person name="Devos D.P."/>
            <person name="Kaster A.-K."/>
            <person name="Ovreas L."/>
            <person name="Rohde M."/>
            <person name="Galperin M.Y."/>
            <person name="Jogler C."/>
        </authorList>
    </citation>
    <scope>NUCLEOTIDE SEQUENCE [LARGE SCALE GENOMIC DNA]</scope>
    <source>
        <strain evidence="3 4">Enr10</strain>
    </source>
</reference>
<dbReference type="SUPFAM" id="SSF53300">
    <property type="entry name" value="vWA-like"/>
    <property type="match status" value="1"/>
</dbReference>
<feature type="transmembrane region" description="Helical" evidence="1">
    <location>
        <begin position="46"/>
        <end position="67"/>
    </location>
</feature>
<dbReference type="InterPro" id="IPR002035">
    <property type="entry name" value="VWF_A"/>
</dbReference>
<feature type="transmembrane region" description="Helical" evidence="1">
    <location>
        <begin position="287"/>
        <end position="306"/>
    </location>
</feature>
<keyword evidence="1" id="KW-1133">Transmembrane helix</keyword>
<keyword evidence="4" id="KW-1185">Reference proteome</keyword>
<dbReference type="RefSeq" id="WP_197997613.1">
    <property type="nucleotide sequence ID" value="NZ_CP037421.1"/>
</dbReference>
<dbReference type="Proteomes" id="UP000315647">
    <property type="component" value="Chromosome"/>
</dbReference>
<gene>
    <name evidence="3" type="ORF">Enr10x_29660</name>
</gene>
<evidence type="ECO:0000259" key="2">
    <source>
        <dbReference type="PROSITE" id="PS50234"/>
    </source>
</evidence>
<dbReference type="Gene3D" id="3.40.50.410">
    <property type="entry name" value="von Willebrand factor, type A domain"/>
    <property type="match status" value="1"/>
</dbReference>
<feature type="domain" description="VWFA" evidence="2">
    <location>
        <begin position="84"/>
        <end position="270"/>
    </location>
</feature>
<keyword evidence="1" id="KW-0812">Transmembrane</keyword>
<evidence type="ECO:0000313" key="4">
    <source>
        <dbReference type="Proteomes" id="UP000315647"/>
    </source>
</evidence>
<dbReference type="SMART" id="SM00327">
    <property type="entry name" value="VWA"/>
    <property type="match status" value="1"/>
</dbReference>
<evidence type="ECO:0000256" key="1">
    <source>
        <dbReference type="SAM" id="Phobius"/>
    </source>
</evidence>
<sequence length="345" mass="38459">MVAELAALVIFVVAIGAEMLHSWRIRRIAPLVFGPTARPAYWARAVPVLRVLALTGLCWGLVTLMLLPPKIHAAETIPEDEMKHLLIVLDVSPSMRLEDAGEKKEKSRMKRAAVIMESFFERANMNRYRTSVIAVYNEAKMVVEDTKDLEVIHNIFNDLPMHHAFISGETDLFSGLKEAAELAKPWNPRSTTLLLISDGDTVPGVGMPKMPVSVANEVVIGVGDSLKGSFINGHHSRQDVSTLRQLAIRLNGTYHNGNEKHLSTDLIDQLAVGGEENPFEKLTRREYALAICGLSALIYALIPWLLHYWGTGWKPGVFTSRKERAQARRESERARTTKQLHPSAT</sequence>
<dbReference type="AlphaFoldDB" id="A0A517Q7S1"/>
<keyword evidence="1" id="KW-0472">Membrane</keyword>
<dbReference type="Pfam" id="PF13519">
    <property type="entry name" value="VWA_2"/>
    <property type="match status" value="1"/>
</dbReference>
<dbReference type="InterPro" id="IPR036465">
    <property type="entry name" value="vWFA_dom_sf"/>
</dbReference>
<proteinExistence type="predicted"/>
<dbReference type="PROSITE" id="PS50234">
    <property type="entry name" value="VWFA"/>
    <property type="match status" value="1"/>
</dbReference>
<protein>
    <recommendedName>
        <fullName evidence="2">VWFA domain-containing protein</fullName>
    </recommendedName>
</protein>
<dbReference type="CDD" id="cd00198">
    <property type="entry name" value="vWFA"/>
    <property type="match status" value="1"/>
</dbReference>
<evidence type="ECO:0000313" key="3">
    <source>
        <dbReference type="EMBL" id="QDT27648.1"/>
    </source>
</evidence>
<organism evidence="3 4">
    <name type="scientific">Gimesia panareensis</name>
    <dbReference type="NCBI Taxonomy" id="2527978"/>
    <lineage>
        <taxon>Bacteria</taxon>
        <taxon>Pseudomonadati</taxon>
        <taxon>Planctomycetota</taxon>
        <taxon>Planctomycetia</taxon>
        <taxon>Planctomycetales</taxon>
        <taxon>Planctomycetaceae</taxon>
        <taxon>Gimesia</taxon>
    </lineage>
</organism>
<name>A0A517Q7S1_9PLAN</name>
<dbReference type="EMBL" id="CP037421">
    <property type="protein sequence ID" value="QDT27648.1"/>
    <property type="molecule type" value="Genomic_DNA"/>
</dbReference>